<dbReference type="OrthoDB" id="9798416at2"/>
<accession>V8FVJ1</accession>
<proteinExistence type="predicted"/>
<dbReference type="PROSITE" id="PS50943">
    <property type="entry name" value="HTH_CROC1"/>
    <property type="match status" value="1"/>
</dbReference>
<dbReference type="PANTHER" id="PTHR40275:SF1">
    <property type="entry name" value="SSL7038 PROTEIN"/>
    <property type="match status" value="1"/>
</dbReference>
<dbReference type="CDD" id="cd00093">
    <property type="entry name" value="HTH_XRE"/>
    <property type="match status" value="1"/>
</dbReference>
<feature type="domain" description="HTH cro/C1-type" evidence="1">
    <location>
        <begin position="50"/>
        <end position="93"/>
    </location>
</feature>
<comment type="caution">
    <text evidence="2">The sequence shown here is derived from an EMBL/GenBank/DDBJ whole genome shotgun (WGS) entry which is preliminary data.</text>
</comment>
<dbReference type="SUPFAM" id="SSF47413">
    <property type="entry name" value="lambda repressor-like DNA-binding domains"/>
    <property type="match status" value="1"/>
</dbReference>
<organism evidence="2 3">
    <name type="scientific">Pelistega indica</name>
    <dbReference type="NCBI Taxonomy" id="1414851"/>
    <lineage>
        <taxon>Bacteria</taxon>
        <taxon>Pseudomonadati</taxon>
        <taxon>Pseudomonadota</taxon>
        <taxon>Betaproteobacteria</taxon>
        <taxon>Burkholderiales</taxon>
        <taxon>Alcaligenaceae</taxon>
        <taxon>Pelistega</taxon>
    </lineage>
</organism>
<sequence length="100" mass="11111">MEKIEITQFDVSDYLDTETVQKEYLISALETVNIDLFFKALGDVAKARGMSQIAKDTGLSRESLYKSFNAKTSPRFDTVNKVLNALNITLTAKDSKAVNA</sequence>
<dbReference type="AlphaFoldDB" id="V8FVJ1"/>
<dbReference type="Pfam" id="PF21716">
    <property type="entry name" value="dnstrm_HI1420"/>
    <property type="match status" value="1"/>
</dbReference>
<dbReference type="GO" id="GO:0003677">
    <property type="term" value="F:DNA binding"/>
    <property type="evidence" value="ECO:0007669"/>
    <property type="project" value="InterPro"/>
</dbReference>
<dbReference type="InterPro" id="IPR014057">
    <property type="entry name" value="HI1420"/>
</dbReference>
<evidence type="ECO:0000313" key="3">
    <source>
        <dbReference type="Proteomes" id="UP000018766"/>
    </source>
</evidence>
<protein>
    <submittedName>
        <fullName evidence="2">Addiction module antitoxin</fullName>
    </submittedName>
</protein>
<dbReference type="EMBL" id="AYSV01000115">
    <property type="protein sequence ID" value="ETD67738.1"/>
    <property type="molecule type" value="Genomic_DNA"/>
</dbReference>
<reference evidence="2 3" key="1">
    <citation type="submission" date="2013-11" db="EMBL/GenBank/DDBJ databases">
        <title>Genomic analysis of Pelistega sp. HM-7.</title>
        <authorList>
            <person name="Kumbhare S.V."/>
            <person name="Shetty S.A."/>
            <person name="Sharma O."/>
            <person name="Dhotre D.P."/>
        </authorList>
    </citation>
    <scope>NUCLEOTIDE SEQUENCE [LARGE SCALE GENOMIC DNA]</scope>
    <source>
        <strain evidence="2 3">HM-7</strain>
    </source>
</reference>
<dbReference type="Proteomes" id="UP000018766">
    <property type="component" value="Unassembled WGS sequence"/>
</dbReference>
<dbReference type="NCBIfam" id="TIGR02684">
    <property type="entry name" value="dnstrm_HI1420"/>
    <property type="match status" value="1"/>
</dbReference>
<name>V8FVJ1_9BURK</name>
<dbReference type="InterPro" id="IPR001387">
    <property type="entry name" value="Cro/C1-type_HTH"/>
</dbReference>
<dbReference type="Gene3D" id="1.10.260.40">
    <property type="entry name" value="lambda repressor-like DNA-binding domains"/>
    <property type="match status" value="1"/>
</dbReference>
<dbReference type="PANTHER" id="PTHR40275">
    <property type="entry name" value="SSL7038 PROTEIN"/>
    <property type="match status" value="1"/>
</dbReference>
<keyword evidence="3" id="KW-1185">Reference proteome</keyword>
<evidence type="ECO:0000259" key="1">
    <source>
        <dbReference type="PROSITE" id="PS50943"/>
    </source>
</evidence>
<gene>
    <name evidence="2" type="ORF">V757_11005</name>
</gene>
<evidence type="ECO:0000313" key="2">
    <source>
        <dbReference type="EMBL" id="ETD67738.1"/>
    </source>
</evidence>
<dbReference type="InterPro" id="IPR010982">
    <property type="entry name" value="Lambda_DNA-bd_dom_sf"/>
</dbReference>
<dbReference type="RefSeq" id="WP_023952711.1">
    <property type="nucleotide sequence ID" value="NZ_AYSV01000115.1"/>
</dbReference>